<sequence>MSREQLLKEIEKLDDSLMDLILEHWIRFGNLGTWQFWTNIAFFIIPLIIVLIYIDKKRIFQIAFYGYTFHVMIVYLDVFFTRFNYWSHPYHMIPYIPVSIPVDATLVPVLFMLTYQYSLNHHKNFYLVTLVSSLFISLVAWIWKMLDLLELYKGMNFFHIFLLDVVMAILAYWFTAFFLKLRRE</sequence>
<comment type="caution">
    <text evidence="2">The sequence shown here is derived from an EMBL/GenBank/DDBJ whole genome shotgun (WGS) entry which is preliminary data.</text>
</comment>
<proteinExistence type="predicted"/>
<keyword evidence="3" id="KW-1185">Reference proteome</keyword>
<dbReference type="OrthoDB" id="2591789at2"/>
<keyword evidence="1" id="KW-1133">Transmembrane helix</keyword>
<keyword evidence="1" id="KW-0472">Membrane</keyword>
<feature type="transmembrane region" description="Helical" evidence="1">
    <location>
        <begin position="155"/>
        <end position="179"/>
    </location>
</feature>
<feature type="transmembrane region" description="Helical" evidence="1">
    <location>
        <begin position="92"/>
        <end position="113"/>
    </location>
</feature>
<reference evidence="2" key="1">
    <citation type="submission" date="2019-11" db="EMBL/GenBank/DDBJ databases">
        <authorList>
            <person name="Li J."/>
        </authorList>
    </citation>
    <scope>NUCLEOTIDE SEQUENCE</scope>
    <source>
        <strain evidence="2">B6B</strain>
    </source>
</reference>
<organism evidence="2 3">
    <name type="scientific">Aquibacillus halophilus</name>
    <dbReference type="NCBI Taxonomy" id="930132"/>
    <lineage>
        <taxon>Bacteria</taxon>
        <taxon>Bacillati</taxon>
        <taxon>Bacillota</taxon>
        <taxon>Bacilli</taxon>
        <taxon>Bacillales</taxon>
        <taxon>Bacillaceae</taxon>
        <taxon>Aquibacillus</taxon>
    </lineage>
</organism>
<feature type="transmembrane region" description="Helical" evidence="1">
    <location>
        <begin position="125"/>
        <end position="143"/>
    </location>
</feature>
<dbReference type="AlphaFoldDB" id="A0A6A8DHP8"/>
<feature type="transmembrane region" description="Helical" evidence="1">
    <location>
        <begin position="62"/>
        <end position="80"/>
    </location>
</feature>
<dbReference type="NCBIfam" id="NF041644">
    <property type="entry name" value="CBO0543_fam"/>
    <property type="match status" value="1"/>
</dbReference>
<name>A0A6A8DHP8_9BACI</name>
<gene>
    <name evidence="2" type="ORF">GH741_11175</name>
</gene>
<dbReference type="EMBL" id="WJNG01000008">
    <property type="protein sequence ID" value="MRH43241.1"/>
    <property type="molecule type" value="Genomic_DNA"/>
</dbReference>
<dbReference type="RefSeq" id="WP_153736876.1">
    <property type="nucleotide sequence ID" value="NZ_WJNG01000008.1"/>
</dbReference>
<accession>A0A6A8DHP8</accession>
<keyword evidence="1" id="KW-0812">Transmembrane</keyword>
<dbReference type="Proteomes" id="UP000799092">
    <property type="component" value="Unassembled WGS sequence"/>
</dbReference>
<dbReference type="InterPro" id="IPR048147">
    <property type="entry name" value="CBO0543-like"/>
</dbReference>
<evidence type="ECO:0000313" key="2">
    <source>
        <dbReference type="EMBL" id="MRH43241.1"/>
    </source>
</evidence>
<feature type="transmembrane region" description="Helical" evidence="1">
    <location>
        <begin position="34"/>
        <end position="55"/>
    </location>
</feature>
<protein>
    <submittedName>
        <fullName evidence="2">Uncharacterized protein</fullName>
    </submittedName>
</protein>
<evidence type="ECO:0000256" key="1">
    <source>
        <dbReference type="SAM" id="Phobius"/>
    </source>
</evidence>
<evidence type="ECO:0000313" key="3">
    <source>
        <dbReference type="Proteomes" id="UP000799092"/>
    </source>
</evidence>